<evidence type="ECO:0000313" key="3">
    <source>
        <dbReference type="Proteomes" id="UP000006732"/>
    </source>
</evidence>
<gene>
    <name evidence="2" type="ordered locus">Ppro_3205</name>
</gene>
<sequence>MSPHNSHHDAPFWIETLALTRHPEGGWFRETYRSAETIPAPALPERFGGARCFATAILFLLQRGEISALHRIQSDEIWHFHEGAALWVHMITPEGEQRRILLGRDAEKGELFQAVVPAGCWFGAETLGDFSLVGCTVAPGFDFADFQMADRQELSGRYPRHTALIQRLTR</sequence>
<dbReference type="InterPro" id="IPR011051">
    <property type="entry name" value="RmlC_Cupin_sf"/>
</dbReference>
<dbReference type="SUPFAM" id="SSF51182">
    <property type="entry name" value="RmlC-like cupins"/>
    <property type="match status" value="1"/>
</dbReference>
<dbReference type="AlphaFoldDB" id="A1ATX8"/>
<dbReference type="Proteomes" id="UP000006732">
    <property type="component" value="Chromosome"/>
</dbReference>
<dbReference type="InterPro" id="IPR009327">
    <property type="entry name" value="Cupin_DUF985"/>
</dbReference>
<dbReference type="Gene3D" id="2.60.120.10">
    <property type="entry name" value="Jelly Rolls"/>
    <property type="match status" value="1"/>
</dbReference>
<dbReference type="STRING" id="338966.Ppro_3205"/>
<feature type="domain" description="DUF985" evidence="1">
    <location>
        <begin position="13"/>
        <end position="149"/>
    </location>
</feature>
<dbReference type="PANTHER" id="PTHR33387">
    <property type="entry name" value="RMLC-LIKE JELLY ROLL FOLD PROTEIN"/>
    <property type="match status" value="1"/>
</dbReference>
<dbReference type="EMBL" id="CP000482">
    <property type="protein sequence ID" value="ABL00799.1"/>
    <property type="molecule type" value="Genomic_DNA"/>
</dbReference>
<protein>
    <recommendedName>
        <fullName evidence="1">DUF985 domain-containing protein</fullName>
    </recommendedName>
</protein>
<dbReference type="KEGG" id="ppd:Ppro_3205"/>
<dbReference type="RefSeq" id="WP_011737017.1">
    <property type="nucleotide sequence ID" value="NC_008609.1"/>
</dbReference>
<dbReference type="PANTHER" id="PTHR33387:SF3">
    <property type="entry name" value="DUF985 DOMAIN-CONTAINING PROTEIN"/>
    <property type="match status" value="1"/>
</dbReference>
<dbReference type="CDD" id="cd06121">
    <property type="entry name" value="cupin_YML079wp"/>
    <property type="match status" value="1"/>
</dbReference>
<evidence type="ECO:0000313" key="2">
    <source>
        <dbReference type="EMBL" id="ABL00799.1"/>
    </source>
</evidence>
<dbReference type="Pfam" id="PF06172">
    <property type="entry name" value="Cupin_5"/>
    <property type="match status" value="1"/>
</dbReference>
<keyword evidence="3" id="KW-1185">Reference proteome</keyword>
<accession>A1ATX8</accession>
<dbReference type="HOGENOM" id="CLU_088365_0_3_7"/>
<proteinExistence type="predicted"/>
<reference evidence="2 3" key="1">
    <citation type="submission" date="2006-10" db="EMBL/GenBank/DDBJ databases">
        <title>Complete sequence of chromosome of Pelobacter propionicus DSM 2379.</title>
        <authorList>
            <consortium name="US DOE Joint Genome Institute"/>
            <person name="Copeland A."/>
            <person name="Lucas S."/>
            <person name="Lapidus A."/>
            <person name="Barry K."/>
            <person name="Detter J.C."/>
            <person name="Glavina del Rio T."/>
            <person name="Hammon N."/>
            <person name="Israni S."/>
            <person name="Dalin E."/>
            <person name="Tice H."/>
            <person name="Pitluck S."/>
            <person name="Saunders E."/>
            <person name="Brettin T."/>
            <person name="Bruce D."/>
            <person name="Han C."/>
            <person name="Tapia R."/>
            <person name="Schmutz J."/>
            <person name="Larimer F."/>
            <person name="Land M."/>
            <person name="Hauser L."/>
            <person name="Kyrpides N."/>
            <person name="Kim E."/>
            <person name="Lovley D."/>
            <person name="Richardson P."/>
        </authorList>
    </citation>
    <scope>NUCLEOTIDE SEQUENCE [LARGE SCALE GENOMIC DNA]</scope>
    <source>
        <strain evidence="3">DSM 2379 / NBRC 103807 / OttBd1</strain>
    </source>
</reference>
<dbReference type="InterPro" id="IPR014710">
    <property type="entry name" value="RmlC-like_jellyroll"/>
</dbReference>
<dbReference type="InterPro" id="IPR039935">
    <property type="entry name" value="YML079W-like"/>
</dbReference>
<dbReference type="eggNOG" id="COG3542">
    <property type="taxonomic scope" value="Bacteria"/>
</dbReference>
<name>A1ATX8_PELPD</name>
<evidence type="ECO:0000259" key="1">
    <source>
        <dbReference type="Pfam" id="PF06172"/>
    </source>
</evidence>
<organism evidence="2 3">
    <name type="scientific">Pelobacter propionicus (strain DSM 2379 / NBRC 103807 / OttBd1)</name>
    <dbReference type="NCBI Taxonomy" id="338966"/>
    <lineage>
        <taxon>Bacteria</taxon>
        <taxon>Pseudomonadati</taxon>
        <taxon>Thermodesulfobacteriota</taxon>
        <taxon>Desulfuromonadia</taxon>
        <taxon>Desulfuromonadales</taxon>
        <taxon>Desulfuromonadaceae</taxon>
        <taxon>Pelobacter</taxon>
    </lineage>
</organism>